<dbReference type="GO" id="GO:0000022">
    <property type="term" value="P:mitotic spindle elongation"/>
    <property type="evidence" value="ECO:0007669"/>
    <property type="project" value="TreeGrafter"/>
</dbReference>
<feature type="region of interest" description="Disordered" evidence="10">
    <location>
        <begin position="1"/>
        <end position="27"/>
    </location>
</feature>
<dbReference type="OrthoDB" id="166803at2759"/>
<comment type="similarity">
    <text evidence="3">Belongs to the TVP38/TMEM64 family.</text>
</comment>
<evidence type="ECO:0000256" key="5">
    <source>
        <dbReference type="ARBA" id="ARBA00020673"/>
    </source>
</evidence>
<dbReference type="GO" id="GO:0000139">
    <property type="term" value="C:Golgi membrane"/>
    <property type="evidence" value="ECO:0007669"/>
    <property type="project" value="UniProtKB-SubCell"/>
</dbReference>
<keyword evidence="8" id="KW-0333">Golgi apparatus</keyword>
<feature type="domain" description="VTT" evidence="12">
    <location>
        <begin position="282"/>
        <end position="391"/>
    </location>
</feature>
<evidence type="ECO:0000256" key="7">
    <source>
        <dbReference type="ARBA" id="ARBA00022989"/>
    </source>
</evidence>
<keyword evidence="14" id="KW-1185">Reference proteome</keyword>
<dbReference type="AlphaFoldDB" id="A0A4P9XWL5"/>
<evidence type="ECO:0000256" key="1">
    <source>
        <dbReference type="ARBA" id="ARBA00002978"/>
    </source>
</evidence>
<evidence type="ECO:0000256" key="3">
    <source>
        <dbReference type="ARBA" id="ARBA00008640"/>
    </source>
</evidence>
<keyword evidence="7 11" id="KW-1133">Transmembrane helix</keyword>
<dbReference type="EMBL" id="KZ992441">
    <property type="protein sequence ID" value="RKP10687.1"/>
    <property type="molecule type" value="Genomic_DNA"/>
</dbReference>
<dbReference type="InterPro" id="IPR032816">
    <property type="entry name" value="VTT_dom"/>
</dbReference>
<evidence type="ECO:0000313" key="13">
    <source>
        <dbReference type="EMBL" id="RKP10687.1"/>
    </source>
</evidence>
<evidence type="ECO:0000259" key="12">
    <source>
        <dbReference type="Pfam" id="PF09335"/>
    </source>
</evidence>
<evidence type="ECO:0000256" key="11">
    <source>
        <dbReference type="SAM" id="Phobius"/>
    </source>
</evidence>
<evidence type="ECO:0000256" key="10">
    <source>
        <dbReference type="SAM" id="MobiDB-lite"/>
    </source>
</evidence>
<feature type="transmembrane region" description="Helical" evidence="11">
    <location>
        <begin position="223"/>
        <end position="243"/>
    </location>
</feature>
<evidence type="ECO:0000256" key="8">
    <source>
        <dbReference type="ARBA" id="ARBA00023034"/>
    </source>
</evidence>
<feature type="transmembrane region" description="Helical" evidence="11">
    <location>
        <begin position="263"/>
        <end position="281"/>
    </location>
</feature>
<protein>
    <recommendedName>
        <fullName evidence="4">Golgi apparatus membrane protein TVP38</fullName>
    </recommendedName>
    <alternativeName>
        <fullName evidence="5">Golgi apparatus membrane protein tvp38</fullName>
    </alternativeName>
</protein>
<accession>A0A4P9XWL5</accession>
<dbReference type="PANTHER" id="PTHR47549">
    <property type="entry name" value="GOLGI APPARATUS MEMBRANE PROTEIN TVP38-RELATED"/>
    <property type="match status" value="1"/>
</dbReference>
<dbReference type="Pfam" id="PF09335">
    <property type="entry name" value="VTT_dom"/>
    <property type="match status" value="1"/>
</dbReference>
<evidence type="ECO:0000256" key="9">
    <source>
        <dbReference type="ARBA" id="ARBA00023136"/>
    </source>
</evidence>
<organism evidence="13 14">
    <name type="scientific">Thamnocephalis sphaerospora</name>
    <dbReference type="NCBI Taxonomy" id="78915"/>
    <lineage>
        <taxon>Eukaryota</taxon>
        <taxon>Fungi</taxon>
        <taxon>Fungi incertae sedis</taxon>
        <taxon>Zoopagomycota</taxon>
        <taxon>Zoopagomycotina</taxon>
        <taxon>Zoopagomycetes</taxon>
        <taxon>Zoopagales</taxon>
        <taxon>Sigmoideomycetaceae</taxon>
        <taxon>Thamnocephalis</taxon>
    </lineage>
</organism>
<comment type="subcellular location">
    <subcellularLocation>
        <location evidence="2">Golgi apparatus membrane</location>
        <topology evidence="2">Multi-pass membrane protein</topology>
    </subcellularLocation>
</comment>
<dbReference type="Proteomes" id="UP000271241">
    <property type="component" value="Unassembled WGS sequence"/>
</dbReference>
<reference evidence="14" key="1">
    <citation type="journal article" date="2018" name="Nat. Microbiol.">
        <title>Leveraging single-cell genomics to expand the fungal tree of life.</title>
        <authorList>
            <person name="Ahrendt S.R."/>
            <person name="Quandt C.A."/>
            <person name="Ciobanu D."/>
            <person name="Clum A."/>
            <person name="Salamov A."/>
            <person name="Andreopoulos B."/>
            <person name="Cheng J.F."/>
            <person name="Woyke T."/>
            <person name="Pelin A."/>
            <person name="Henrissat B."/>
            <person name="Reynolds N.K."/>
            <person name="Benny G.L."/>
            <person name="Smith M.E."/>
            <person name="James T.Y."/>
            <person name="Grigoriev I.V."/>
        </authorList>
    </citation>
    <scope>NUCLEOTIDE SEQUENCE [LARGE SCALE GENOMIC DNA]</scope>
    <source>
        <strain evidence="14">RSA 1356</strain>
    </source>
</reference>
<feature type="compositionally biased region" description="Polar residues" evidence="10">
    <location>
        <begin position="502"/>
        <end position="516"/>
    </location>
</feature>
<dbReference type="PANTHER" id="PTHR47549:SF3">
    <property type="entry name" value="GOLGI APPARATUS MEMBRANE PROTEIN TVP38"/>
    <property type="match status" value="1"/>
</dbReference>
<evidence type="ECO:0000256" key="4">
    <source>
        <dbReference type="ARBA" id="ARBA00013533"/>
    </source>
</evidence>
<comment type="function">
    <text evidence="1">Golgi membrane protein involved in vesicular trafficking and spindle migration.</text>
</comment>
<evidence type="ECO:0000256" key="2">
    <source>
        <dbReference type="ARBA" id="ARBA00004653"/>
    </source>
</evidence>
<dbReference type="InterPro" id="IPR051076">
    <property type="entry name" value="Golgi_membrane_TVP38/TMEM64"/>
</dbReference>
<dbReference type="GO" id="GO:0016192">
    <property type="term" value="P:vesicle-mediated transport"/>
    <property type="evidence" value="ECO:0007669"/>
    <property type="project" value="TreeGrafter"/>
</dbReference>
<feature type="transmembrane region" description="Helical" evidence="11">
    <location>
        <begin position="409"/>
        <end position="428"/>
    </location>
</feature>
<feature type="compositionally biased region" description="Basic and acidic residues" evidence="10">
    <location>
        <begin position="485"/>
        <end position="500"/>
    </location>
</feature>
<proteinExistence type="inferred from homology"/>
<keyword evidence="6 11" id="KW-0812">Transmembrane</keyword>
<evidence type="ECO:0000313" key="14">
    <source>
        <dbReference type="Proteomes" id="UP000271241"/>
    </source>
</evidence>
<dbReference type="STRING" id="78915.A0A4P9XWL5"/>
<feature type="region of interest" description="Disordered" evidence="10">
    <location>
        <begin position="480"/>
        <end position="516"/>
    </location>
</feature>
<keyword evidence="9 11" id="KW-0472">Membrane</keyword>
<feature type="transmembrane region" description="Helical" evidence="11">
    <location>
        <begin position="301"/>
        <end position="319"/>
    </location>
</feature>
<name>A0A4P9XWL5_9FUNG</name>
<gene>
    <name evidence="13" type="ORF">THASP1DRAFT_27526</name>
</gene>
<evidence type="ECO:0000256" key="6">
    <source>
        <dbReference type="ARBA" id="ARBA00022692"/>
    </source>
</evidence>
<sequence length="516" mass="56147">MTTSREQPTSTQAKEQTSSGVSNYGATSTTLALQDAARPETGTPANVMAADSHTLPASAISRRGSDEAVAQLPYSKQQPGDQVLCDSEDASAAACSRVSAEHTVSYHTDQQVLSDNDVDHVGSVNVVPRVRNKQTAAAADAAHRPLTWAEMDGTLAQARRENVDDMHTSQTYPRRIQRSRTMPADFDVESDTSPYPLRVSVTVVDGMVITETPVTWKQRIRTLLPVIIMIIVYGIILLLFFLYQKRIFPVLEKGADNIRRMGVGGGAILATGILITSIPPVPGYSLLTLFCGYVWGPWLGFAPAFTGAFVGAIVSFVLLRRYLSSYCDRLFKENPKVALVVRALLWAIRVAPYPYNLMNALCAASNISLRDYAIATFFALPKLLLETMIGSGVKSLSEGLLSNITWQKLVQLGVTALVGGGVFIYVVIISRRAIRRYKEEVVRQHPEQASSHAPYELSPSDETTISTDVKVDSASAGEDLQEVIIGKEKEKELATAERKRTPSSPASLPLISTVTS</sequence>